<proteinExistence type="predicted"/>
<sequence length="1043" mass="113562">MAATQQNQVLSTNKWANEYSWNWASTVKSDLTELSDGRYERVEWVSDALYVEHYSDSYRFLDAAKITASTYTPTGATQVIWGGYFAGSQFNFVVTGQSNDNDSDSIVVMRVTKYSKNWNYLGNVEYSGINTYDPFSGGSLRMTEMNGELWIRTCHEMYKTSDGYHHQANMTFRIRESDLSKIDSETNVWNFDSSPMGYVSHSFNQFIVSTGSKIYSADHGDAYPRAIVAKDITPGGSKQAYYFINFKGQTGNNYTGSTLNGFETANNGASLIAAGTITDQNKAYSGGSSGAKNIWIGVAPTDGSQASIKYLTNYEFDGNTTATDPALVKINENRFLALWSTTATNDSTHGPVQYVFIDGQGNTVSPVYNMNGALSDCQPIVAGDNVVWYTTGGSDNWWSSSEEAPTFYTINTSNGQSAAHDATQSHVVTFDSNGGSSVQSQNVRVGATATQPATPTRTGYTFQGWYTAKNGGSKYDFGQAVTGDITLYAHWTVNTYTLTFDGNGGNPAETTRTVQYGNQYGTLPTPTRTGYTFAGWYTAKNGGTKVTPTTTMGAANTTVYAYWTVNSYTLTFDGNGGRPTETSRTVQYGSQYSTLPTATRTGYTFQGWYTAKNGGSQVSPATTMGASDTTVYAHWAIKSYIVAFDSAGGSAVDAQKVQYGSKVVSPAAPTRTGHTFQGWYTARNGGSKYDFGQAVTGDITLYAHWTVNSYTLTFDGNGGKPTETSRTVAYGSPYGTMPTATRTGYTFEGWYTAKSGGSQVYMSTAMGASNATVYAHWTANTYTATFDSNGGSAVASQKVQYGSRINRPADPTRTGYTFQGWYTAKNGGTRYDFDKAVTGDVTLYARWAVITFRDVTSSTPHSADIAWIAEAGISTGWKEQDGSYTFRGMDTVKRQDMAAFLRRLAARDNITDAATWKPTEKDWNRFSDVNRNTPHAKDILWLAHAGISTGYPDGTFRGMVSVYRQDMAAFLHRLTLLAGKGSGAASQNFSDVTDATPHASDIRWLGGSGIAQGYPDGTFRGMTPVYRQDMAAFLHRLDTLVTR</sequence>
<comment type="subcellular location">
    <subcellularLocation>
        <location evidence="1">Cell envelope</location>
    </subcellularLocation>
</comment>
<dbReference type="GO" id="GO:0030313">
    <property type="term" value="C:cell envelope"/>
    <property type="evidence" value="ECO:0007669"/>
    <property type="project" value="UniProtKB-SubCell"/>
</dbReference>
<dbReference type="Gene3D" id="2.60.40.4270">
    <property type="entry name" value="Listeria-Bacteroides repeat domain"/>
    <property type="match status" value="6"/>
</dbReference>
<dbReference type="InterPro" id="IPR042229">
    <property type="entry name" value="Listeria/Bacterioides_rpt_sf"/>
</dbReference>
<dbReference type="InterPro" id="IPR013378">
    <property type="entry name" value="InlB-like_B-rpt"/>
</dbReference>
<name>C4FCV7_9BIFI</name>
<dbReference type="GeneID" id="42865907"/>
<evidence type="ECO:0000259" key="3">
    <source>
        <dbReference type="PROSITE" id="PS51272"/>
    </source>
</evidence>
<dbReference type="HOGENOM" id="CLU_292162_0_0_11"/>
<evidence type="ECO:0000313" key="4">
    <source>
        <dbReference type="EMBL" id="EEP21744.1"/>
    </source>
</evidence>
<evidence type="ECO:0000256" key="2">
    <source>
        <dbReference type="SAM" id="MobiDB-lite"/>
    </source>
</evidence>
<dbReference type="Proteomes" id="UP000006408">
    <property type="component" value="Unassembled WGS sequence"/>
</dbReference>
<keyword evidence="5" id="KW-1185">Reference proteome</keyword>
<dbReference type="PATRIC" id="fig|518635.7.peg.127"/>
<evidence type="ECO:0000313" key="5">
    <source>
        <dbReference type="Proteomes" id="UP000006408"/>
    </source>
</evidence>
<dbReference type="NCBIfam" id="TIGR02543">
    <property type="entry name" value="List_Bact_rpt"/>
    <property type="match status" value="6"/>
</dbReference>
<reference evidence="4" key="1">
    <citation type="submission" date="2009-04" db="EMBL/GenBank/DDBJ databases">
        <authorList>
            <person name="Weinstock G."/>
            <person name="Sodergren E."/>
            <person name="Clifton S."/>
            <person name="Fulton L."/>
            <person name="Fulton B."/>
            <person name="Courtney L."/>
            <person name="Fronick C."/>
            <person name="Harrison M."/>
            <person name="Strong C."/>
            <person name="Farmer C."/>
            <person name="Delahaunty K."/>
            <person name="Markovic C."/>
            <person name="Hall O."/>
            <person name="Minx P."/>
            <person name="Tomlinson C."/>
            <person name="Mitreva M."/>
            <person name="Nelson J."/>
            <person name="Hou S."/>
            <person name="Wollam A."/>
            <person name="Pepin K.H."/>
            <person name="Johnson M."/>
            <person name="Bhonagiri V."/>
            <person name="Nash W.E."/>
            <person name="Warren W."/>
            <person name="Chinwalla A."/>
            <person name="Mardis E.R."/>
            <person name="Wilson R.K."/>
        </authorList>
    </citation>
    <scope>NUCLEOTIDE SEQUENCE [LARGE SCALE GENOMIC DNA]</scope>
    <source>
        <strain evidence="4">DSM 20098</strain>
    </source>
</reference>
<dbReference type="eggNOG" id="COG3757">
    <property type="taxonomic scope" value="Bacteria"/>
</dbReference>
<dbReference type="PROSITE" id="PS51272">
    <property type="entry name" value="SLH"/>
    <property type="match status" value="3"/>
</dbReference>
<comment type="caution">
    <text evidence="4">The sequence shown here is derived from an EMBL/GenBank/DDBJ whole genome shotgun (WGS) entry which is preliminary data.</text>
</comment>
<dbReference type="InterPro" id="IPR001119">
    <property type="entry name" value="SLH_dom"/>
</dbReference>
<feature type="compositionally biased region" description="Polar residues" evidence="2">
    <location>
        <begin position="432"/>
        <end position="443"/>
    </location>
</feature>
<evidence type="ECO:0000256" key="1">
    <source>
        <dbReference type="ARBA" id="ARBA00004196"/>
    </source>
</evidence>
<dbReference type="RefSeq" id="WP_003825109.1">
    <property type="nucleotide sequence ID" value="NZ_AP012322.1"/>
</dbReference>
<dbReference type="AlphaFoldDB" id="C4FCV7"/>
<feature type="domain" description="SLH" evidence="3">
    <location>
        <begin position="986"/>
        <end position="1043"/>
    </location>
</feature>
<dbReference type="Pfam" id="PF00395">
    <property type="entry name" value="SLH"/>
    <property type="match status" value="2"/>
</dbReference>
<gene>
    <name evidence="4" type="ORF">BIFANG_02133</name>
</gene>
<dbReference type="EMBL" id="ABYS02000003">
    <property type="protein sequence ID" value="EEP21744.1"/>
    <property type="molecule type" value="Genomic_DNA"/>
</dbReference>
<organism evidence="4 5">
    <name type="scientific">Bifidobacterium angulatum DSM 20098 = JCM 7096</name>
    <dbReference type="NCBI Taxonomy" id="518635"/>
    <lineage>
        <taxon>Bacteria</taxon>
        <taxon>Bacillati</taxon>
        <taxon>Actinomycetota</taxon>
        <taxon>Actinomycetes</taxon>
        <taxon>Bifidobacteriales</taxon>
        <taxon>Bifidobacteriaceae</taxon>
        <taxon>Bifidobacterium</taxon>
    </lineage>
</organism>
<accession>C4FCV7</accession>
<dbReference type="eggNOG" id="COG3209">
    <property type="taxonomic scope" value="Bacteria"/>
</dbReference>
<protein>
    <submittedName>
        <fullName evidence="4">Repeat protein</fullName>
    </submittedName>
</protein>
<feature type="domain" description="SLH" evidence="3">
    <location>
        <begin position="848"/>
        <end position="915"/>
    </location>
</feature>
<feature type="domain" description="SLH" evidence="3">
    <location>
        <begin position="922"/>
        <end position="985"/>
    </location>
</feature>
<dbReference type="Pfam" id="PF09479">
    <property type="entry name" value="Flg_new"/>
    <property type="match status" value="6"/>
</dbReference>
<feature type="region of interest" description="Disordered" evidence="2">
    <location>
        <begin position="432"/>
        <end position="452"/>
    </location>
</feature>